<protein>
    <recommendedName>
        <fullName evidence="4">Carboxypeptidase regulatory-like domain-containing protein</fullName>
    </recommendedName>
</protein>
<dbReference type="InterPro" id="IPR008969">
    <property type="entry name" value="CarboxyPept-like_regulatory"/>
</dbReference>
<dbReference type="SUPFAM" id="SSF49482">
    <property type="entry name" value="Aromatic compound dioxygenase"/>
    <property type="match status" value="1"/>
</dbReference>
<dbReference type="InterPro" id="IPR015943">
    <property type="entry name" value="WD40/YVTN_repeat-like_dom_sf"/>
</dbReference>
<dbReference type="RefSeq" id="WP_343916142.1">
    <property type="nucleotide sequence ID" value="NZ_BAAAJT010000002.1"/>
</dbReference>
<dbReference type="Gene3D" id="2.130.10.10">
    <property type="entry name" value="YVTN repeat-like/Quinoprotein amine dehydrogenase"/>
    <property type="match status" value="1"/>
</dbReference>
<gene>
    <name evidence="2" type="ORF">ACFSDE_05335</name>
</gene>
<keyword evidence="3" id="KW-1185">Reference proteome</keyword>
<feature type="chain" id="PRO_5046754771" description="Carboxypeptidase regulatory-like domain-containing protein" evidence="1">
    <location>
        <begin position="28"/>
        <end position="819"/>
    </location>
</feature>
<feature type="signal peptide" evidence="1">
    <location>
        <begin position="1"/>
        <end position="27"/>
    </location>
</feature>
<sequence length="819" mass="85952">MSTTMRMFLAATVATTATLAGAPGAGAATSDPVATTIEVPLPRANDTVVDPVRHLAYVSSHAEGRIAAVDLTSGESTLLPRLPGASELSLDASGDHLWVSLRTEGELARVSTSAPYDVTYFPLGGDLTCPGELLAVAGKVYVLTDSCDGQFDQLWVLDPSTGNVEPSRAMSASGVYSARLQQVPGTTRFFWQERYLSSNDAGIIDAATDELLAKVDGVFVIGSTPDGSGLLEASGDVLSTETLASIGTWVPPTVDGARLADSAVGGTGLLAVPATAGLVVYDLAAAQVVRTWRTDDDPPGVRQALWEGGAALAVAGSEPVTLMRVADPLAPATSRLDVEDPDPDEAVSPGGTWTVQGRLTDGAGTGIADAPVEVRAPSGLLTTATTTGDGSWSVDIVVDDYQVEVVFPGSAFHEAAAASVRTPLSRQSNISVEAPAEAAPVDTLRYEGTVLHTDGRPVPDQAVTVEWDCGNRSFSGIVSTDDDGIFRYDTPVPRCLEVTVRFGVRYGFDPMQHTTATTTLSWRTAVMTTTGPDRLLSGETGTWTATLLIDGQSAAGRVLDYTAWEGGDAERGTLTTDHSGTATLTTGAFGAGTSAIHFRFPGDATTLGATAEAPTVVTPWLSVLTAEVATSRPVAGRSLTLAGTLALGDGSTPEGRVITLSRSGEQLDSTTVRADGTFELTTVPAFATSPGTMNYDVRFTGDWRHSRDEVAVRVVVEQQPTTLTSRVATSPTGDERARVVAVADPGYAGMCLNHRLDRRTSDGWRTVRTTGCRVTDDRGRSSFRTPVLRSGATYRVRARFDGDDRTAADRGTWKRFTAR</sequence>
<dbReference type="PROSITE" id="PS51318">
    <property type="entry name" value="TAT"/>
    <property type="match status" value="1"/>
</dbReference>
<name>A0ABW4TII8_9ACTN</name>
<evidence type="ECO:0000313" key="2">
    <source>
        <dbReference type="EMBL" id="MFD1946205.1"/>
    </source>
</evidence>
<dbReference type="EMBL" id="JBHUGD010000003">
    <property type="protein sequence ID" value="MFD1946205.1"/>
    <property type="molecule type" value="Genomic_DNA"/>
</dbReference>
<proteinExistence type="predicted"/>
<keyword evidence="1" id="KW-0732">Signal</keyword>
<dbReference type="InterPro" id="IPR006311">
    <property type="entry name" value="TAT_signal"/>
</dbReference>
<evidence type="ECO:0000313" key="3">
    <source>
        <dbReference type="Proteomes" id="UP001597351"/>
    </source>
</evidence>
<dbReference type="SUPFAM" id="SSF49464">
    <property type="entry name" value="Carboxypeptidase regulatory domain-like"/>
    <property type="match status" value="1"/>
</dbReference>
<accession>A0ABW4TII8</accession>
<evidence type="ECO:0000256" key="1">
    <source>
        <dbReference type="SAM" id="SignalP"/>
    </source>
</evidence>
<comment type="caution">
    <text evidence="2">The sequence shown here is derived from an EMBL/GenBank/DDBJ whole genome shotgun (WGS) entry which is preliminary data.</text>
</comment>
<evidence type="ECO:0008006" key="4">
    <source>
        <dbReference type="Google" id="ProtNLM"/>
    </source>
</evidence>
<dbReference type="SUPFAM" id="SSF63825">
    <property type="entry name" value="YWTD domain"/>
    <property type="match status" value="1"/>
</dbReference>
<dbReference type="Proteomes" id="UP001597351">
    <property type="component" value="Unassembled WGS sequence"/>
</dbReference>
<organism evidence="2 3">
    <name type="scientific">Nocardioides aestuarii</name>
    <dbReference type="NCBI Taxonomy" id="252231"/>
    <lineage>
        <taxon>Bacteria</taxon>
        <taxon>Bacillati</taxon>
        <taxon>Actinomycetota</taxon>
        <taxon>Actinomycetes</taxon>
        <taxon>Propionibacteriales</taxon>
        <taxon>Nocardioidaceae</taxon>
        <taxon>Nocardioides</taxon>
    </lineage>
</organism>
<reference evidence="3" key="1">
    <citation type="journal article" date="2019" name="Int. J. Syst. Evol. Microbiol.">
        <title>The Global Catalogue of Microorganisms (GCM) 10K type strain sequencing project: providing services to taxonomists for standard genome sequencing and annotation.</title>
        <authorList>
            <consortium name="The Broad Institute Genomics Platform"/>
            <consortium name="The Broad Institute Genome Sequencing Center for Infectious Disease"/>
            <person name="Wu L."/>
            <person name="Ma J."/>
        </authorList>
    </citation>
    <scope>NUCLEOTIDE SEQUENCE [LARGE SCALE GENOMIC DNA]</scope>
    <source>
        <strain evidence="3">CGMCC 1.12477</strain>
    </source>
</reference>
<dbReference type="InterPro" id="IPR015889">
    <property type="entry name" value="Intradiol_dOase_core"/>
</dbReference>